<name>A0A0Q0D1H9_9PSED</name>
<organism evidence="1 2">
    <name type="scientific">Pseudomonas syringae pv. viburni</name>
    <dbReference type="NCBI Taxonomy" id="251703"/>
    <lineage>
        <taxon>Bacteria</taxon>
        <taxon>Pseudomonadati</taxon>
        <taxon>Pseudomonadota</taxon>
        <taxon>Gammaproteobacteria</taxon>
        <taxon>Pseudomonadales</taxon>
        <taxon>Pseudomonadaceae</taxon>
        <taxon>Pseudomonas</taxon>
    </lineage>
</organism>
<protein>
    <submittedName>
        <fullName evidence="1">N-acetylglucosamine-1-phosphate uridyltransferase</fullName>
    </submittedName>
</protein>
<dbReference type="EMBL" id="LJRR01000116">
    <property type="protein sequence ID" value="KPZ20028.1"/>
    <property type="molecule type" value="Genomic_DNA"/>
</dbReference>
<comment type="caution">
    <text evidence="1">The sequence shown here is derived from an EMBL/GenBank/DDBJ whole genome shotgun (WGS) entry which is preliminary data.</text>
</comment>
<reference evidence="1 2" key="1">
    <citation type="submission" date="2015-09" db="EMBL/GenBank/DDBJ databases">
        <title>Genome announcement of multiple Pseudomonas syringae strains.</title>
        <authorList>
            <person name="Thakur S."/>
            <person name="Wang P.W."/>
            <person name="Gong Y."/>
            <person name="Weir B.S."/>
            <person name="Guttman D.S."/>
        </authorList>
    </citation>
    <scope>NUCLEOTIDE SEQUENCE [LARGE SCALE GENOMIC DNA]</scope>
    <source>
        <strain evidence="1 2">ICMP3963</strain>
    </source>
</reference>
<dbReference type="PATRIC" id="fig|251703.9.peg.5375"/>
<proteinExistence type="predicted"/>
<dbReference type="GO" id="GO:0016740">
    <property type="term" value="F:transferase activity"/>
    <property type="evidence" value="ECO:0007669"/>
    <property type="project" value="UniProtKB-KW"/>
</dbReference>
<dbReference type="Proteomes" id="UP000050317">
    <property type="component" value="Unassembled WGS sequence"/>
</dbReference>
<dbReference type="AlphaFoldDB" id="A0A0Q0D1H9"/>
<evidence type="ECO:0000313" key="2">
    <source>
        <dbReference type="Proteomes" id="UP000050317"/>
    </source>
</evidence>
<evidence type="ECO:0000313" key="1">
    <source>
        <dbReference type="EMBL" id="KPZ20028.1"/>
    </source>
</evidence>
<gene>
    <name evidence="1" type="ORF">ALO40_102786</name>
</gene>
<sequence>MHSGLVQLAYAYFDGATTAAGSTINQNIPAEQLGVPRARQRNIEGWKRPVKIRKD</sequence>
<keyword evidence="1" id="KW-0808">Transferase</keyword>
<accession>A0A0Q0D1H9</accession>